<dbReference type="RefSeq" id="WP_024070860.1">
    <property type="nucleotide sequence ID" value="NC_023062.1"/>
</dbReference>
<evidence type="ECO:0000313" key="3">
    <source>
        <dbReference type="Proteomes" id="UP000018745"/>
    </source>
</evidence>
<keyword evidence="1" id="KW-0472">Membrane</keyword>
<sequence>MNYLYLSKKINFFSSYLNLISSFGWISLVSLISYYHIWVLSDGNEYYKGFPLKNFILNPFINLRTRVPVSSVQSTHQYASSFIAQNGLGSFFSERGFWSFIQPIYLISIISSSLNLAFTLVSLFCFFKARDFNYLVSCLANLLLPVLGGLFSLRINGRLSNIGGPKSIKIVSPAQFLKLKARLLFSKCFREQLIPNY</sequence>
<accession>A0ABM5P071</accession>
<evidence type="ECO:0000313" key="2">
    <source>
        <dbReference type="EMBL" id="AHC39797.1"/>
    </source>
</evidence>
<name>A0ABM5P071_9MOLU</name>
<keyword evidence="1" id="KW-1133">Transmembrane helix</keyword>
<proteinExistence type="predicted"/>
<dbReference type="EMBL" id="CP006935">
    <property type="protein sequence ID" value="AHC39797.1"/>
    <property type="molecule type" value="Genomic_DNA"/>
</dbReference>
<protein>
    <submittedName>
        <fullName evidence="2">Uncharacterized protein</fullName>
    </submittedName>
</protein>
<organism evidence="2 3">
    <name type="scientific">Mycoplasma ovis str. Michigan</name>
    <dbReference type="NCBI Taxonomy" id="1415773"/>
    <lineage>
        <taxon>Bacteria</taxon>
        <taxon>Bacillati</taxon>
        <taxon>Mycoplasmatota</taxon>
        <taxon>Mollicutes</taxon>
        <taxon>Mycoplasmataceae</taxon>
        <taxon>Mycoplasma</taxon>
    </lineage>
</organism>
<gene>
    <name evidence="2" type="ORF">OVS_00260</name>
</gene>
<feature type="transmembrane region" description="Helical" evidence="1">
    <location>
        <begin position="104"/>
        <end position="127"/>
    </location>
</feature>
<reference evidence="2 3" key="1">
    <citation type="journal article" date="2014" name="Genome Announc.">
        <title>Complete Genome Sequence of Mycoplasma ovis Strain Michigan, a Hemoplasma of Sheep with Two Distinct 16S rRNA Genes.</title>
        <authorList>
            <person name="Deshuillers P.L."/>
            <person name="Santos A.P."/>
            <person name="do Nascimento N.C."/>
            <person name="Hampel J.A."/>
            <person name="Bergin I.L."/>
            <person name="Dyson M.C."/>
            <person name="Messick J.B."/>
        </authorList>
    </citation>
    <scope>NUCLEOTIDE SEQUENCE [LARGE SCALE GENOMIC DNA]</scope>
    <source>
        <strain evidence="2 3">Michigan</strain>
    </source>
</reference>
<keyword evidence="3" id="KW-1185">Reference proteome</keyword>
<dbReference type="Proteomes" id="UP000018745">
    <property type="component" value="Chromosome"/>
</dbReference>
<evidence type="ECO:0000256" key="1">
    <source>
        <dbReference type="SAM" id="Phobius"/>
    </source>
</evidence>
<feature type="transmembrane region" description="Helical" evidence="1">
    <location>
        <begin position="12"/>
        <end position="37"/>
    </location>
</feature>
<keyword evidence="1" id="KW-0812">Transmembrane</keyword>
<feature type="transmembrane region" description="Helical" evidence="1">
    <location>
        <begin position="134"/>
        <end position="153"/>
    </location>
</feature>